<evidence type="ECO:0000313" key="2">
    <source>
        <dbReference type="EMBL" id="BDD01321.1"/>
    </source>
</evidence>
<keyword evidence="2" id="KW-0614">Plasmid</keyword>
<evidence type="ECO:0000313" key="3">
    <source>
        <dbReference type="Proteomes" id="UP001354989"/>
    </source>
</evidence>
<keyword evidence="3" id="KW-1185">Reference proteome</keyword>
<evidence type="ECO:0000256" key="1">
    <source>
        <dbReference type="SAM" id="SignalP"/>
    </source>
</evidence>
<name>A0ABM7VJZ4_9BACT</name>
<reference evidence="2 3" key="1">
    <citation type="submission" date="2021-12" db="EMBL/GenBank/DDBJ databases">
        <title>Genome sequencing of bacteria with rrn-lacking chromosome and rrn-plasmid.</title>
        <authorList>
            <person name="Anda M."/>
            <person name="Iwasaki W."/>
        </authorList>
    </citation>
    <scope>NUCLEOTIDE SEQUENCE [LARGE SCALE GENOMIC DNA]</scope>
    <source>
        <strain evidence="2 3">NBRC 101262</strain>
        <plasmid evidence="2 3">pPP2</plasmid>
    </source>
</reference>
<sequence>MRLELKNMNRASISLKKLRHGVLALALLLTFSPQAFGQTSDCASKLLEAQKEFSAGRIELVHKLLRQCLQNGGFNQGQQIQANKLLCLTSLYNNEVVEAEGYLLRFLQLNPEYKLNTAIDPPEFVNIFQRFRHRPVLIWGVSIGAVRAFTVREQFYSLSADPSQSTGEYSQQTGFSAMFEMEYYLSDLWAIHSGVGYQSNSYSYQQSDRFKIQGDYTGYSNLEFKQKQSSLVIPLQIQRNFGAPSRQFFSRLGGEYVFHIINKADVARTDHLGNIQANIEQAGINLNPLRRQHTARLNASAGYRKKDWLGKGWVAVELGFSYGLWQENIAENRYDNTQLIYEFGYIDPDYRRHQLWLKLAYYLPVYKPKLIK</sequence>
<organism evidence="2 3">
    <name type="scientific">Persicobacter psychrovividus</name>
    <dbReference type="NCBI Taxonomy" id="387638"/>
    <lineage>
        <taxon>Bacteria</taxon>
        <taxon>Pseudomonadati</taxon>
        <taxon>Bacteroidota</taxon>
        <taxon>Cytophagia</taxon>
        <taxon>Cytophagales</taxon>
        <taxon>Persicobacteraceae</taxon>
        <taxon>Persicobacter</taxon>
    </lineage>
</organism>
<proteinExistence type="predicted"/>
<geneLocation type="plasmid" evidence="2 3">
    <name>pPP2</name>
</geneLocation>
<feature type="signal peptide" evidence="1">
    <location>
        <begin position="1"/>
        <end position="37"/>
    </location>
</feature>
<feature type="chain" id="PRO_5046962051" evidence="1">
    <location>
        <begin position="38"/>
        <end position="372"/>
    </location>
</feature>
<gene>
    <name evidence="2" type="ORF">PEPS_36010</name>
</gene>
<accession>A0ABM7VJZ4</accession>
<dbReference type="EMBL" id="AP025294">
    <property type="protein sequence ID" value="BDD01321.1"/>
    <property type="molecule type" value="Genomic_DNA"/>
</dbReference>
<dbReference type="Proteomes" id="UP001354989">
    <property type="component" value="Plasmid pPP2"/>
</dbReference>
<protein>
    <submittedName>
        <fullName evidence="2">Uncharacterized protein</fullName>
    </submittedName>
</protein>
<keyword evidence="1" id="KW-0732">Signal</keyword>
<dbReference type="RefSeq" id="WP_338398635.1">
    <property type="nucleotide sequence ID" value="NZ_AP025294.1"/>
</dbReference>